<accession>A0A409XA66</accession>
<dbReference type="OrthoDB" id="3038990at2759"/>
<sequence length="55" mass="6430">MLDPSAEHNVRLVNCIVLGSGSVFLWDWLDNIRDDYVLAFKTKVRFPTIIYFAIR</sequence>
<evidence type="ECO:0000313" key="1">
    <source>
        <dbReference type="EMBL" id="PPQ87604.1"/>
    </source>
</evidence>
<reference evidence="1 2" key="1">
    <citation type="journal article" date="2018" name="Evol. Lett.">
        <title>Horizontal gene cluster transfer increased hallucinogenic mushroom diversity.</title>
        <authorList>
            <person name="Reynolds H.T."/>
            <person name="Vijayakumar V."/>
            <person name="Gluck-Thaler E."/>
            <person name="Korotkin H.B."/>
            <person name="Matheny P.B."/>
            <person name="Slot J.C."/>
        </authorList>
    </citation>
    <scope>NUCLEOTIDE SEQUENCE [LARGE SCALE GENOMIC DNA]</scope>
    <source>
        <strain evidence="1 2">2629</strain>
    </source>
</reference>
<keyword evidence="2" id="KW-1185">Reference proteome</keyword>
<name>A0A409XA66_9AGAR</name>
<comment type="caution">
    <text evidence="1">The sequence shown here is derived from an EMBL/GenBank/DDBJ whole genome shotgun (WGS) entry which is preliminary data.</text>
</comment>
<proteinExistence type="predicted"/>
<dbReference type="Proteomes" id="UP000284842">
    <property type="component" value="Unassembled WGS sequence"/>
</dbReference>
<gene>
    <name evidence="1" type="ORF">CVT24_007595</name>
</gene>
<protein>
    <submittedName>
        <fullName evidence="1">Uncharacterized protein</fullName>
    </submittedName>
</protein>
<dbReference type="InParanoid" id="A0A409XA66"/>
<dbReference type="EMBL" id="NHTK01004228">
    <property type="protein sequence ID" value="PPQ87604.1"/>
    <property type="molecule type" value="Genomic_DNA"/>
</dbReference>
<evidence type="ECO:0000313" key="2">
    <source>
        <dbReference type="Proteomes" id="UP000284842"/>
    </source>
</evidence>
<organism evidence="1 2">
    <name type="scientific">Panaeolus cyanescens</name>
    <dbReference type="NCBI Taxonomy" id="181874"/>
    <lineage>
        <taxon>Eukaryota</taxon>
        <taxon>Fungi</taxon>
        <taxon>Dikarya</taxon>
        <taxon>Basidiomycota</taxon>
        <taxon>Agaricomycotina</taxon>
        <taxon>Agaricomycetes</taxon>
        <taxon>Agaricomycetidae</taxon>
        <taxon>Agaricales</taxon>
        <taxon>Agaricineae</taxon>
        <taxon>Galeropsidaceae</taxon>
        <taxon>Panaeolus</taxon>
    </lineage>
</organism>
<dbReference type="AlphaFoldDB" id="A0A409XA66"/>